<evidence type="ECO:0000256" key="1">
    <source>
        <dbReference type="SAM" id="MobiDB-lite"/>
    </source>
</evidence>
<sequence length="98" mass="10852">MGVKARLERVSTKVWESMSQLLNNHKETILCRRNNNEAVEEPTPKTSALAEIILICPVFHLAVKHFTVDTVRASALGDSGRITVESSNGSYSERDEPA</sequence>
<keyword evidence="3" id="KW-1185">Reference proteome</keyword>
<dbReference type="Proteomes" id="UP000887116">
    <property type="component" value="Unassembled WGS sequence"/>
</dbReference>
<protein>
    <submittedName>
        <fullName evidence="2">Uncharacterized protein</fullName>
    </submittedName>
</protein>
<proteinExistence type="predicted"/>
<gene>
    <name evidence="2" type="ORF">TNCT_357621</name>
</gene>
<dbReference type="AlphaFoldDB" id="A0A8X6I145"/>
<comment type="caution">
    <text evidence="2">The sequence shown here is derived from an EMBL/GenBank/DDBJ whole genome shotgun (WGS) entry which is preliminary data.</text>
</comment>
<evidence type="ECO:0000313" key="3">
    <source>
        <dbReference type="Proteomes" id="UP000887116"/>
    </source>
</evidence>
<name>A0A8X6I145_TRICU</name>
<evidence type="ECO:0000313" key="2">
    <source>
        <dbReference type="EMBL" id="GFR32285.1"/>
    </source>
</evidence>
<organism evidence="2 3">
    <name type="scientific">Trichonephila clavata</name>
    <name type="common">Joro spider</name>
    <name type="synonym">Nephila clavata</name>
    <dbReference type="NCBI Taxonomy" id="2740835"/>
    <lineage>
        <taxon>Eukaryota</taxon>
        <taxon>Metazoa</taxon>
        <taxon>Ecdysozoa</taxon>
        <taxon>Arthropoda</taxon>
        <taxon>Chelicerata</taxon>
        <taxon>Arachnida</taxon>
        <taxon>Araneae</taxon>
        <taxon>Araneomorphae</taxon>
        <taxon>Entelegynae</taxon>
        <taxon>Araneoidea</taxon>
        <taxon>Nephilidae</taxon>
        <taxon>Trichonephila</taxon>
    </lineage>
</organism>
<accession>A0A8X6I145</accession>
<feature type="region of interest" description="Disordered" evidence="1">
    <location>
        <begin position="79"/>
        <end position="98"/>
    </location>
</feature>
<reference evidence="2" key="1">
    <citation type="submission" date="2020-07" db="EMBL/GenBank/DDBJ databases">
        <title>Multicomponent nature underlies the extraordinary mechanical properties of spider dragline silk.</title>
        <authorList>
            <person name="Kono N."/>
            <person name="Nakamura H."/>
            <person name="Mori M."/>
            <person name="Yoshida Y."/>
            <person name="Ohtoshi R."/>
            <person name="Malay A.D."/>
            <person name="Moran D.A.P."/>
            <person name="Tomita M."/>
            <person name="Numata K."/>
            <person name="Arakawa K."/>
        </authorList>
    </citation>
    <scope>NUCLEOTIDE SEQUENCE</scope>
</reference>
<dbReference type="EMBL" id="BMAO01019701">
    <property type="protein sequence ID" value="GFR32285.1"/>
    <property type="molecule type" value="Genomic_DNA"/>
</dbReference>